<dbReference type="GO" id="GO:0012505">
    <property type="term" value="C:endomembrane system"/>
    <property type="evidence" value="ECO:0007669"/>
    <property type="project" value="UniProtKB-SubCell"/>
</dbReference>
<dbReference type="AlphaFoldDB" id="W8TEQ2"/>
<sequence length="114" mass="13007">MEKLRSAISFLKRLDVLYRLMQDKRVPRLKKAKIIGLLSFAFAYFISPIDLLPEVVLGLGIVDDAVILTFIASVLNGELERYLQGYGDYKVKKTSGVIEVESYKVSDEDDKYKQ</sequence>
<dbReference type="eggNOG" id="COG3339">
    <property type="taxonomic scope" value="Bacteria"/>
</dbReference>
<dbReference type="HOGENOM" id="CLU_2117336_0_0_9"/>
<dbReference type="STRING" id="1286171.EAL2_c09990"/>
<organism evidence="7 8">
    <name type="scientific">Peptoclostridium acidaminophilum DSM 3953</name>
    <dbReference type="NCBI Taxonomy" id="1286171"/>
    <lineage>
        <taxon>Bacteria</taxon>
        <taxon>Bacillati</taxon>
        <taxon>Bacillota</taxon>
        <taxon>Clostridia</taxon>
        <taxon>Peptostreptococcales</taxon>
        <taxon>Peptoclostridiaceae</taxon>
        <taxon>Peptoclostridium</taxon>
    </lineage>
</organism>
<dbReference type="Pfam" id="PF06803">
    <property type="entry name" value="DUF1232"/>
    <property type="match status" value="1"/>
</dbReference>
<protein>
    <recommendedName>
        <fullName evidence="6">DUF1232 domain-containing protein</fullName>
    </recommendedName>
</protein>
<evidence type="ECO:0000259" key="6">
    <source>
        <dbReference type="Pfam" id="PF06803"/>
    </source>
</evidence>
<comment type="subcellular location">
    <subcellularLocation>
        <location evidence="1">Endomembrane system</location>
        <topology evidence="1">Multi-pass membrane protein</topology>
    </subcellularLocation>
</comment>
<feature type="domain" description="DUF1232" evidence="6">
    <location>
        <begin position="36"/>
        <end position="70"/>
    </location>
</feature>
<feature type="transmembrane region" description="Helical" evidence="5">
    <location>
        <begin position="32"/>
        <end position="49"/>
    </location>
</feature>
<reference evidence="7 8" key="1">
    <citation type="journal article" date="2014" name="Genome Announc.">
        <title>Complete Genome Sequence of Amino Acid-Utilizing Eubacterium acidaminophilum al-2 (DSM 3953).</title>
        <authorList>
            <person name="Poehlein A."/>
            <person name="Andreesen J.R."/>
            <person name="Daniel R."/>
        </authorList>
    </citation>
    <scope>NUCLEOTIDE SEQUENCE [LARGE SCALE GENOMIC DNA]</scope>
    <source>
        <strain evidence="7 8">DSM 3953</strain>
    </source>
</reference>
<dbReference type="PATRIC" id="fig|1286171.3.peg.949"/>
<evidence type="ECO:0000256" key="1">
    <source>
        <dbReference type="ARBA" id="ARBA00004127"/>
    </source>
</evidence>
<dbReference type="KEGG" id="eac:EAL2_c09990"/>
<evidence type="ECO:0000256" key="4">
    <source>
        <dbReference type="ARBA" id="ARBA00023136"/>
    </source>
</evidence>
<dbReference type="Proteomes" id="UP000019591">
    <property type="component" value="Chromosome"/>
</dbReference>
<dbReference type="InterPro" id="IPR010652">
    <property type="entry name" value="DUF1232"/>
</dbReference>
<proteinExistence type="predicted"/>
<name>W8TEQ2_PEPAC</name>
<evidence type="ECO:0000256" key="5">
    <source>
        <dbReference type="SAM" id="Phobius"/>
    </source>
</evidence>
<keyword evidence="3 5" id="KW-1133">Transmembrane helix</keyword>
<evidence type="ECO:0000313" key="7">
    <source>
        <dbReference type="EMBL" id="AHM56298.1"/>
    </source>
</evidence>
<gene>
    <name evidence="7" type="ORF">EAL2_c09990</name>
</gene>
<accession>W8TEQ2</accession>
<dbReference type="EMBL" id="CP007452">
    <property type="protein sequence ID" value="AHM56298.1"/>
    <property type="molecule type" value="Genomic_DNA"/>
</dbReference>
<evidence type="ECO:0000313" key="8">
    <source>
        <dbReference type="Proteomes" id="UP000019591"/>
    </source>
</evidence>
<keyword evidence="8" id="KW-1185">Reference proteome</keyword>
<dbReference type="RefSeq" id="WP_025435309.1">
    <property type="nucleotide sequence ID" value="NZ_CP007452.1"/>
</dbReference>
<keyword evidence="2 5" id="KW-0812">Transmembrane</keyword>
<evidence type="ECO:0000256" key="2">
    <source>
        <dbReference type="ARBA" id="ARBA00022692"/>
    </source>
</evidence>
<keyword evidence="4 5" id="KW-0472">Membrane</keyword>
<evidence type="ECO:0000256" key="3">
    <source>
        <dbReference type="ARBA" id="ARBA00022989"/>
    </source>
</evidence>
<feature type="transmembrane region" description="Helical" evidence="5">
    <location>
        <begin position="55"/>
        <end position="75"/>
    </location>
</feature>